<evidence type="ECO:0000256" key="1">
    <source>
        <dbReference type="ARBA" id="ARBA00022801"/>
    </source>
</evidence>
<dbReference type="PANTHER" id="PTHR31956">
    <property type="entry name" value="NON-SPECIFIC PHOSPHOLIPASE C4-RELATED"/>
    <property type="match status" value="1"/>
</dbReference>
<feature type="chain" id="PRO_5042921333" description="Non-hemolytic phospholipase C" evidence="2">
    <location>
        <begin position="19"/>
        <end position="610"/>
    </location>
</feature>
<evidence type="ECO:0008006" key="5">
    <source>
        <dbReference type="Google" id="ProtNLM"/>
    </source>
</evidence>
<dbReference type="AlphaFoldDB" id="A0AAQ3R9Z0"/>
<sequence length="610" mass="67668">MSPLSLWSVVAAATTAYAAGSIADIEHVVLFMQENRAFDHYFGTMAGVRGFKDPNAQINPDGTSVFYQNTDAYQMSEYKTNAKKLLPWYLNYQHGRFDYTTQCMYTGSNSWDANHAAYNKGLNDAWVQNQTEYSWGHFTRTELPAHFAIAEGWTIGDMYQESVIASTNPNRVAWMSGSINSPGGPQSPSQGGMTIDNNETPGCEGTNLNCYPLKWPTAPEHWQNAGVTWQVYQDINNFDDNPLAWFQQFQSAAQGSELQQRGMTNVGLEKFYEDAANDNLPQISIIVGPAELSEHPPYQPRDGAWLQAKMVDTITSSPAYRKTAMIISYDETGGWGDHVVPYHAPNGTAAEWINDPYGNAGYTPIGPGYRVPFYIVSPWTRGGHVYTEHADHSSQIQFVEQWLAAKGVNVKTSEIPAWRRANMADLTKAFDFANPDYSIPNVPNITYPLMNIFGQYTGSSLCRSANSTVRPDPPYSTQNEKTALATEQGFKGVRGQLTEGRYLTFEMNGYALTSNKGTYSGTKTTAKHDSTSQRFVIHQSDQTKPVYTVKDLNGNSLGNTSYTINDMGNGRGYSLKRNDNNKYISINKNGSIQTSSSAVGFAVFSVSYDN</sequence>
<dbReference type="Proteomes" id="UP001303373">
    <property type="component" value="Chromosome 5"/>
</dbReference>
<dbReference type="PANTHER" id="PTHR31956:SF1">
    <property type="entry name" value="NON-SPECIFIC PHOSPHOLIPASE C1"/>
    <property type="match status" value="1"/>
</dbReference>
<feature type="signal peptide" evidence="2">
    <location>
        <begin position="1"/>
        <end position="18"/>
    </location>
</feature>
<dbReference type="InterPro" id="IPR007312">
    <property type="entry name" value="Phosphoesterase"/>
</dbReference>
<protein>
    <recommendedName>
        <fullName evidence="5">Non-hemolytic phospholipase C</fullName>
    </recommendedName>
</protein>
<evidence type="ECO:0000256" key="2">
    <source>
        <dbReference type="SAM" id="SignalP"/>
    </source>
</evidence>
<gene>
    <name evidence="3" type="ORF">R9X50_00412900</name>
</gene>
<dbReference type="GO" id="GO:0042578">
    <property type="term" value="F:phosphoric ester hydrolase activity"/>
    <property type="evidence" value="ECO:0007669"/>
    <property type="project" value="UniProtKB-ARBA"/>
</dbReference>
<dbReference type="InterPro" id="IPR017850">
    <property type="entry name" value="Alkaline_phosphatase_core_sf"/>
</dbReference>
<proteinExistence type="predicted"/>
<evidence type="ECO:0000313" key="4">
    <source>
        <dbReference type="Proteomes" id="UP001303373"/>
    </source>
</evidence>
<dbReference type="Pfam" id="PF04185">
    <property type="entry name" value="Phosphoesterase"/>
    <property type="match status" value="1"/>
</dbReference>
<dbReference type="EMBL" id="CP138584">
    <property type="protein sequence ID" value="WPH01291.1"/>
    <property type="molecule type" value="Genomic_DNA"/>
</dbReference>
<keyword evidence="1" id="KW-0378">Hydrolase</keyword>
<evidence type="ECO:0000313" key="3">
    <source>
        <dbReference type="EMBL" id="WPH01291.1"/>
    </source>
</evidence>
<reference evidence="3 4" key="1">
    <citation type="submission" date="2023-11" db="EMBL/GenBank/DDBJ databases">
        <title>An acidophilic fungus is an integral part of prey digestion in a carnivorous sundew plant.</title>
        <authorList>
            <person name="Tsai I.J."/>
        </authorList>
    </citation>
    <scope>NUCLEOTIDE SEQUENCE [LARGE SCALE GENOMIC DNA]</scope>
    <source>
        <strain evidence="3">169a</strain>
    </source>
</reference>
<dbReference type="Gene3D" id="3.40.720.10">
    <property type="entry name" value="Alkaline Phosphatase, subunit A"/>
    <property type="match status" value="1"/>
</dbReference>
<keyword evidence="4" id="KW-1185">Reference proteome</keyword>
<organism evidence="3 4">
    <name type="scientific">Acrodontium crateriforme</name>
    <dbReference type="NCBI Taxonomy" id="150365"/>
    <lineage>
        <taxon>Eukaryota</taxon>
        <taxon>Fungi</taxon>
        <taxon>Dikarya</taxon>
        <taxon>Ascomycota</taxon>
        <taxon>Pezizomycotina</taxon>
        <taxon>Dothideomycetes</taxon>
        <taxon>Dothideomycetidae</taxon>
        <taxon>Mycosphaerellales</taxon>
        <taxon>Teratosphaeriaceae</taxon>
        <taxon>Acrodontium</taxon>
    </lineage>
</organism>
<keyword evidence="2" id="KW-0732">Signal</keyword>
<dbReference type="CDD" id="cd16014">
    <property type="entry name" value="PLC"/>
    <property type="match status" value="1"/>
</dbReference>
<accession>A0AAQ3R9Z0</accession>
<name>A0AAQ3R9Z0_9PEZI</name>